<dbReference type="CDD" id="cd17489">
    <property type="entry name" value="MFS_YfcJ_like"/>
    <property type="match status" value="1"/>
</dbReference>
<evidence type="ECO:0000256" key="4">
    <source>
        <dbReference type="ARBA" id="ARBA00022989"/>
    </source>
</evidence>
<feature type="transmembrane region" description="Helical" evidence="6">
    <location>
        <begin position="339"/>
        <end position="359"/>
    </location>
</feature>
<dbReference type="InterPro" id="IPR052714">
    <property type="entry name" value="MFS_Exporter"/>
</dbReference>
<feature type="transmembrane region" description="Helical" evidence="6">
    <location>
        <begin position="12"/>
        <end position="30"/>
    </location>
</feature>
<keyword evidence="3 6" id="KW-0812">Transmembrane</keyword>
<keyword evidence="2" id="KW-0813">Transport</keyword>
<feature type="transmembrane region" description="Helical" evidence="6">
    <location>
        <begin position="371"/>
        <end position="389"/>
    </location>
</feature>
<dbReference type="NCBIfam" id="NF047574">
    <property type="entry name" value="opine_export_Sa"/>
    <property type="match status" value="1"/>
</dbReference>
<evidence type="ECO:0000313" key="9">
    <source>
        <dbReference type="Proteomes" id="UP000518605"/>
    </source>
</evidence>
<feature type="transmembrane region" description="Helical" evidence="6">
    <location>
        <begin position="42"/>
        <end position="62"/>
    </location>
</feature>
<evidence type="ECO:0000313" key="8">
    <source>
        <dbReference type="EMBL" id="MBB3155274.1"/>
    </source>
</evidence>
<feature type="transmembrane region" description="Helical" evidence="6">
    <location>
        <begin position="246"/>
        <end position="266"/>
    </location>
</feature>
<name>A0A7W5GCD5_9BACL</name>
<keyword evidence="4 6" id="KW-1133">Transmembrane helix</keyword>
<dbReference type="PANTHER" id="PTHR23531:SF2">
    <property type="entry name" value="PERMEASE"/>
    <property type="match status" value="1"/>
</dbReference>
<dbReference type="InterPro" id="IPR020846">
    <property type="entry name" value="MFS_dom"/>
</dbReference>
<dbReference type="GO" id="GO:0005886">
    <property type="term" value="C:plasma membrane"/>
    <property type="evidence" value="ECO:0007669"/>
    <property type="project" value="UniProtKB-SubCell"/>
</dbReference>
<feature type="transmembrane region" description="Helical" evidence="6">
    <location>
        <begin position="220"/>
        <end position="240"/>
    </location>
</feature>
<feature type="transmembrane region" description="Helical" evidence="6">
    <location>
        <begin position="160"/>
        <end position="180"/>
    </location>
</feature>
<dbReference type="PROSITE" id="PS50850">
    <property type="entry name" value="MFS"/>
    <property type="match status" value="1"/>
</dbReference>
<protein>
    <submittedName>
        <fullName evidence="8">MFS family permease</fullName>
    </submittedName>
</protein>
<proteinExistence type="predicted"/>
<keyword evidence="5 6" id="KW-0472">Membrane</keyword>
<accession>A0A7W5GCD5</accession>
<evidence type="ECO:0000256" key="2">
    <source>
        <dbReference type="ARBA" id="ARBA00022448"/>
    </source>
</evidence>
<dbReference type="GO" id="GO:0022857">
    <property type="term" value="F:transmembrane transporter activity"/>
    <property type="evidence" value="ECO:0007669"/>
    <property type="project" value="InterPro"/>
</dbReference>
<dbReference type="PANTHER" id="PTHR23531">
    <property type="entry name" value="QUINOLENE RESISTANCE PROTEIN NORA"/>
    <property type="match status" value="1"/>
</dbReference>
<sequence>MKGALSWSFLRLYLLTLLYFSANSILNVIIPLKGEALGATNTTIGIIMGAYLLTTMVFRPWAGGLIQRYGPIRVLRVLLAVNALALLLYTFTGLEGYFLARMLQGACTAFFSMALQLGIIDALPDKDRSQGISMYSLCSYLPGIFGPLLAIGMWETGEMSVFAISMTIIAILTGVVGFTARMEKKPAEAGDGSGQRSPARSMLSAMSQCIRNPHLFRCSVLMLSASLVFGAVTTFVPLYAPQISGGSAAVYLMIQAAIVVAARFLLRKWIPSDGKWRSSFVGGMMLLLISASLAVSFSASAGAPLFYAGALLLGIAQALLYPTLTTYLSFVLPKAERGVLIGLFIATADLGVSLGGIIMGPVADLTSYSTMYLMCAVIGVAATAFIVWGRKASYELVERADGKSVH</sequence>
<comment type="caution">
    <text evidence="8">The sequence shown here is derived from an EMBL/GenBank/DDBJ whole genome shotgun (WGS) entry which is preliminary data.</text>
</comment>
<dbReference type="RefSeq" id="WP_183569820.1">
    <property type="nucleotide sequence ID" value="NZ_CBCSLB010000021.1"/>
</dbReference>
<evidence type="ECO:0000256" key="3">
    <source>
        <dbReference type="ARBA" id="ARBA00022692"/>
    </source>
</evidence>
<reference evidence="8 9" key="1">
    <citation type="submission" date="2020-08" db="EMBL/GenBank/DDBJ databases">
        <title>Genomic Encyclopedia of Type Strains, Phase III (KMG-III): the genomes of soil and plant-associated and newly described type strains.</title>
        <authorList>
            <person name="Whitman W."/>
        </authorList>
    </citation>
    <scope>NUCLEOTIDE SEQUENCE [LARGE SCALE GENOMIC DNA]</scope>
    <source>
        <strain evidence="8 9">CECT 8234</strain>
    </source>
</reference>
<feature type="transmembrane region" description="Helical" evidence="6">
    <location>
        <begin position="132"/>
        <end position="154"/>
    </location>
</feature>
<evidence type="ECO:0000259" key="7">
    <source>
        <dbReference type="PROSITE" id="PS50850"/>
    </source>
</evidence>
<dbReference type="Proteomes" id="UP000518605">
    <property type="component" value="Unassembled WGS sequence"/>
</dbReference>
<dbReference type="Gene3D" id="1.20.1250.20">
    <property type="entry name" value="MFS general substrate transporter like domains"/>
    <property type="match status" value="1"/>
</dbReference>
<feature type="transmembrane region" description="Helical" evidence="6">
    <location>
        <begin position="305"/>
        <end position="332"/>
    </location>
</feature>
<feature type="transmembrane region" description="Helical" evidence="6">
    <location>
        <begin position="278"/>
        <end position="299"/>
    </location>
</feature>
<feature type="transmembrane region" description="Helical" evidence="6">
    <location>
        <begin position="74"/>
        <end position="92"/>
    </location>
</feature>
<organism evidence="8 9">
    <name type="scientific">Paenibacillus endophyticus</name>
    <dbReference type="NCBI Taxonomy" id="1294268"/>
    <lineage>
        <taxon>Bacteria</taxon>
        <taxon>Bacillati</taxon>
        <taxon>Bacillota</taxon>
        <taxon>Bacilli</taxon>
        <taxon>Bacillales</taxon>
        <taxon>Paenibacillaceae</taxon>
        <taxon>Paenibacillus</taxon>
    </lineage>
</organism>
<evidence type="ECO:0000256" key="6">
    <source>
        <dbReference type="SAM" id="Phobius"/>
    </source>
</evidence>
<feature type="domain" description="Major facilitator superfamily (MFS) profile" evidence="7">
    <location>
        <begin position="8"/>
        <end position="394"/>
    </location>
</feature>
<dbReference type="InterPro" id="IPR036259">
    <property type="entry name" value="MFS_trans_sf"/>
</dbReference>
<dbReference type="SUPFAM" id="SSF103473">
    <property type="entry name" value="MFS general substrate transporter"/>
    <property type="match status" value="1"/>
</dbReference>
<dbReference type="Pfam" id="PF07690">
    <property type="entry name" value="MFS_1"/>
    <property type="match status" value="1"/>
</dbReference>
<comment type="subcellular location">
    <subcellularLocation>
        <location evidence="1">Cell membrane</location>
        <topology evidence="1">Multi-pass membrane protein</topology>
    </subcellularLocation>
</comment>
<dbReference type="EMBL" id="JACHXW010000023">
    <property type="protein sequence ID" value="MBB3155274.1"/>
    <property type="molecule type" value="Genomic_DNA"/>
</dbReference>
<keyword evidence="9" id="KW-1185">Reference proteome</keyword>
<dbReference type="AlphaFoldDB" id="A0A7W5GCD5"/>
<feature type="transmembrane region" description="Helical" evidence="6">
    <location>
        <begin position="98"/>
        <end position="120"/>
    </location>
</feature>
<dbReference type="InterPro" id="IPR011701">
    <property type="entry name" value="MFS"/>
</dbReference>
<evidence type="ECO:0000256" key="5">
    <source>
        <dbReference type="ARBA" id="ARBA00023136"/>
    </source>
</evidence>
<gene>
    <name evidence="8" type="ORF">FHS16_005382</name>
</gene>
<evidence type="ECO:0000256" key="1">
    <source>
        <dbReference type="ARBA" id="ARBA00004651"/>
    </source>
</evidence>